<dbReference type="Proteomes" id="UP000274429">
    <property type="component" value="Unassembled WGS sequence"/>
</dbReference>
<dbReference type="WBParaSite" id="TTAC_0001032501-mRNA-1">
    <property type="protein sequence ID" value="TTAC_0001032501-mRNA-1"/>
    <property type="gene ID" value="TTAC_0001032501"/>
</dbReference>
<evidence type="ECO:0000313" key="3">
    <source>
        <dbReference type="WBParaSite" id="TTAC_0001032501-mRNA-1"/>
    </source>
</evidence>
<dbReference type="AlphaFoldDB" id="A0A0R3X9V0"/>
<protein>
    <submittedName>
        <fullName evidence="3">Fibronectin type-III domain-containing protein</fullName>
    </submittedName>
</protein>
<keyword evidence="2" id="KW-1185">Reference proteome</keyword>
<accession>A0A0R3X9V0</accession>
<evidence type="ECO:0000313" key="1">
    <source>
        <dbReference type="EMBL" id="VDM35289.1"/>
    </source>
</evidence>
<sequence>MAIRIADSKLRMERCPFIELQTRSESPTRCRAYRSSPSNAPLNLFVFNRTAQMQVEVGEGQDGFCFDRLSPGTTYHLCVASNDCLNDWNCGTFTTFQETSQNTSLFSMNVYVEGVDSDWIQLSWPPPNVRTPASPPIGYVISVRRYRACWERAVFVSAPWSTEQESVFIRHSAERLASAHSCNARRVSVVEGQVDGYWPDFPGSRRYTWVEGWNRADVDEQGPLGLFAVTMTNLQSNTLYNFDVTPVFYPDLNVPPQSASVEARTASSSSNAVYRVKITSMYTGFFQKVLRTPPDQLKFQPQIKATVLSSNLVHINVSYLNRAAPNPLAFIVRICQTKDYNQCKLHPLYYEVVSSYSFYQNRSVWQVNEMRSSAHLNAHIRPPDDKNVQVSLYAYPGDSFTGEELLLGSTISATHSHALLGCVTDVDAMQGTSWIDMEWKNPREHLASSSKFLILVTSRYDEEVGQVFVERNYQAVLPPFLRSAVQSLQHQQVTYITDDVRRVNITNLAQNTEYNISIIPYLSNGLIGAVLERTVKTKIAAPCQMANVRLRRSGSNVTLVWHLDFKRTCSAPENLVVGISETRRDVKLAYPFNEAYLTHNFEFCRTYLFSLRFESLGGTFTYPHVLSSAIGYPSKDLPKGVLSLRDCFDNLSVPTKTHSS</sequence>
<dbReference type="OrthoDB" id="6248103at2759"/>
<reference evidence="3" key="1">
    <citation type="submission" date="2017-02" db="UniProtKB">
        <authorList>
            <consortium name="WormBaseParasite"/>
        </authorList>
    </citation>
    <scope>IDENTIFICATION</scope>
</reference>
<gene>
    <name evidence="1" type="ORF">TTAC_LOCUS10309</name>
</gene>
<dbReference type="SUPFAM" id="SSF49265">
    <property type="entry name" value="Fibronectin type III"/>
    <property type="match status" value="1"/>
</dbReference>
<dbReference type="Gene3D" id="2.60.40.10">
    <property type="entry name" value="Immunoglobulins"/>
    <property type="match status" value="1"/>
</dbReference>
<name>A0A0R3X9V0_HYDTA</name>
<proteinExistence type="predicted"/>
<evidence type="ECO:0000313" key="2">
    <source>
        <dbReference type="Proteomes" id="UP000274429"/>
    </source>
</evidence>
<dbReference type="EMBL" id="UYWX01021534">
    <property type="protein sequence ID" value="VDM35289.1"/>
    <property type="molecule type" value="Genomic_DNA"/>
</dbReference>
<dbReference type="InterPro" id="IPR036116">
    <property type="entry name" value="FN3_sf"/>
</dbReference>
<organism evidence="3">
    <name type="scientific">Hydatigena taeniaeformis</name>
    <name type="common">Feline tapeworm</name>
    <name type="synonym">Taenia taeniaeformis</name>
    <dbReference type="NCBI Taxonomy" id="6205"/>
    <lineage>
        <taxon>Eukaryota</taxon>
        <taxon>Metazoa</taxon>
        <taxon>Spiralia</taxon>
        <taxon>Lophotrochozoa</taxon>
        <taxon>Platyhelminthes</taxon>
        <taxon>Cestoda</taxon>
        <taxon>Eucestoda</taxon>
        <taxon>Cyclophyllidea</taxon>
        <taxon>Taeniidae</taxon>
        <taxon>Hydatigera</taxon>
    </lineage>
</organism>
<dbReference type="InterPro" id="IPR013783">
    <property type="entry name" value="Ig-like_fold"/>
</dbReference>
<reference evidence="1 2" key="2">
    <citation type="submission" date="2018-11" db="EMBL/GenBank/DDBJ databases">
        <authorList>
            <consortium name="Pathogen Informatics"/>
        </authorList>
    </citation>
    <scope>NUCLEOTIDE SEQUENCE [LARGE SCALE GENOMIC DNA]</scope>
</reference>